<dbReference type="Proteomes" id="UP001169027">
    <property type="component" value="Unassembled WGS sequence"/>
</dbReference>
<sequence>MGVRANGYRDHNRLGVGVAPATSIGETDLDTMLEIRTVVLFIVAMLAVQMVVVMAITAMNSHVLSKFKGYEYPRAIAELAKTKPLAAGAIRLCYALALLELAVMLVWSQFAT</sequence>
<evidence type="ECO:0000313" key="2">
    <source>
        <dbReference type="EMBL" id="MDO1538128.1"/>
    </source>
</evidence>
<proteinExistence type="predicted"/>
<organism evidence="2 3">
    <name type="scientific">Variovorax ginsengisoli</name>
    <dbReference type="NCBI Taxonomy" id="363844"/>
    <lineage>
        <taxon>Bacteria</taxon>
        <taxon>Pseudomonadati</taxon>
        <taxon>Pseudomonadota</taxon>
        <taxon>Betaproteobacteria</taxon>
        <taxon>Burkholderiales</taxon>
        <taxon>Comamonadaceae</taxon>
        <taxon>Variovorax</taxon>
    </lineage>
</organism>
<reference evidence="2" key="1">
    <citation type="submission" date="2023-06" db="EMBL/GenBank/DDBJ databases">
        <authorList>
            <person name="Jiang Y."/>
            <person name="Liu Q."/>
        </authorList>
    </citation>
    <scope>NUCLEOTIDE SEQUENCE</scope>
    <source>
        <strain evidence="2">CGMCC 1.12090</strain>
    </source>
</reference>
<dbReference type="RefSeq" id="WP_301816533.1">
    <property type="nucleotide sequence ID" value="NZ_JAUJZH010000077.1"/>
</dbReference>
<keyword evidence="1" id="KW-1133">Transmembrane helix</keyword>
<protein>
    <submittedName>
        <fullName evidence="2">Uncharacterized protein</fullName>
    </submittedName>
</protein>
<dbReference type="EMBL" id="JAUKVY010000077">
    <property type="protein sequence ID" value="MDO1538128.1"/>
    <property type="molecule type" value="Genomic_DNA"/>
</dbReference>
<keyword evidence="3" id="KW-1185">Reference proteome</keyword>
<comment type="caution">
    <text evidence="2">The sequence shown here is derived from an EMBL/GenBank/DDBJ whole genome shotgun (WGS) entry which is preliminary data.</text>
</comment>
<feature type="transmembrane region" description="Helical" evidence="1">
    <location>
        <begin position="85"/>
        <end position="107"/>
    </location>
</feature>
<name>A0ABT8SIG6_9BURK</name>
<keyword evidence="1" id="KW-0812">Transmembrane</keyword>
<evidence type="ECO:0000313" key="3">
    <source>
        <dbReference type="Proteomes" id="UP001169027"/>
    </source>
</evidence>
<accession>A0ABT8SIG6</accession>
<feature type="transmembrane region" description="Helical" evidence="1">
    <location>
        <begin position="38"/>
        <end position="64"/>
    </location>
</feature>
<evidence type="ECO:0000256" key="1">
    <source>
        <dbReference type="SAM" id="Phobius"/>
    </source>
</evidence>
<gene>
    <name evidence="2" type="ORF">Q2T77_38540</name>
</gene>
<keyword evidence="1" id="KW-0472">Membrane</keyword>